<gene>
    <name evidence="1" type="ORF">IV203_026188</name>
</gene>
<dbReference type="EMBL" id="JAGRRH010000010">
    <property type="protein sequence ID" value="KAG7362828.1"/>
    <property type="molecule type" value="Genomic_DNA"/>
</dbReference>
<dbReference type="AlphaFoldDB" id="A0A9K3LIU1"/>
<proteinExistence type="predicted"/>
<reference evidence="1" key="2">
    <citation type="submission" date="2021-04" db="EMBL/GenBank/DDBJ databases">
        <authorList>
            <person name="Podell S."/>
        </authorList>
    </citation>
    <scope>NUCLEOTIDE SEQUENCE</scope>
    <source>
        <strain evidence="1">Hildebrandi</strain>
    </source>
</reference>
<protein>
    <submittedName>
        <fullName evidence="1">Uncharacterized protein</fullName>
    </submittedName>
</protein>
<sequence length="205" mass="23948">MGSDLLDFNLSSAHLRDIMKIPLGREILFCFDFDPICYLEAIYDRREEDFRIEVTIQALIVISSAKSVKCTFPPSDVEILYQHSNDYDLVEGEQVIRPGVEKEELHLETRFSLALVTYHGCPSPTKIGLGLRYRGETVYQPVCIDVLFSLNMFKRWERIKCRFCDDISEEYLQKQKIIRDTWVLLSNILYHDVARAKLTEKSKKE</sequence>
<organism evidence="1 2">
    <name type="scientific">Nitzschia inconspicua</name>
    <dbReference type="NCBI Taxonomy" id="303405"/>
    <lineage>
        <taxon>Eukaryota</taxon>
        <taxon>Sar</taxon>
        <taxon>Stramenopiles</taxon>
        <taxon>Ochrophyta</taxon>
        <taxon>Bacillariophyta</taxon>
        <taxon>Bacillariophyceae</taxon>
        <taxon>Bacillariophycidae</taxon>
        <taxon>Bacillariales</taxon>
        <taxon>Bacillariaceae</taxon>
        <taxon>Nitzschia</taxon>
    </lineage>
</organism>
<evidence type="ECO:0000313" key="1">
    <source>
        <dbReference type="EMBL" id="KAG7362828.1"/>
    </source>
</evidence>
<name>A0A9K3LIU1_9STRA</name>
<reference evidence="1" key="1">
    <citation type="journal article" date="2021" name="Sci. Rep.">
        <title>Diploid genomic architecture of Nitzschia inconspicua, an elite biomass production diatom.</title>
        <authorList>
            <person name="Oliver A."/>
            <person name="Podell S."/>
            <person name="Pinowska A."/>
            <person name="Traller J.C."/>
            <person name="Smith S.R."/>
            <person name="McClure R."/>
            <person name="Beliaev A."/>
            <person name="Bohutskyi P."/>
            <person name="Hill E.A."/>
            <person name="Rabines A."/>
            <person name="Zheng H."/>
            <person name="Allen L.Z."/>
            <person name="Kuo A."/>
            <person name="Grigoriev I.V."/>
            <person name="Allen A.E."/>
            <person name="Hazlebeck D."/>
            <person name="Allen E.E."/>
        </authorList>
    </citation>
    <scope>NUCLEOTIDE SEQUENCE</scope>
    <source>
        <strain evidence="1">Hildebrandi</strain>
    </source>
</reference>
<keyword evidence="2" id="KW-1185">Reference proteome</keyword>
<comment type="caution">
    <text evidence="1">The sequence shown here is derived from an EMBL/GenBank/DDBJ whole genome shotgun (WGS) entry which is preliminary data.</text>
</comment>
<accession>A0A9K3LIU1</accession>
<dbReference type="Proteomes" id="UP000693970">
    <property type="component" value="Unassembled WGS sequence"/>
</dbReference>
<evidence type="ECO:0000313" key="2">
    <source>
        <dbReference type="Proteomes" id="UP000693970"/>
    </source>
</evidence>